<keyword evidence="6 11" id="KW-0479">Metal-binding</keyword>
<dbReference type="GO" id="GO:0008270">
    <property type="term" value="F:zinc ion binding"/>
    <property type="evidence" value="ECO:0007669"/>
    <property type="project" value="UniProtKB-UniRule"/>
</dbReference>
<keyword evidence="8 11" id="KW-0833">Ubl conjugation pathway</keyword>
<dbReference type="SMART" id="SM00678">
    <property type="entry name" value="WWE"/>
    <property type="match status" value="1"/>
</dbReference>
<gene>
    <name evidence="14" type="ORF">CSKR_101709</name>
</gene>
<dbReference type="PANTHER" id="PTHR13417:SF2">
    <property type="entry name" value="E3 UBIQUITIN-PROTEIN LIGASE RNF146"/>
    <property type="match status" value="1"/>
</dbReference>
<feature type="domain" description="WWE" evidence="13">
    <location>
        <begin position="95"/>
        <end position="172"/>
    </location>
</feature>
<dbReference type="CDD" id="cd16546">
    <property type="entry name" value="RING-HC_RNF146"/>
    <property type="match status" value="1"/>
</dbReference>
<dbReference type="GO" id="GO:0061630">
    <property type="term" value="F:ubiquitin protein ligase activity"/>
    <property type="evidence" value="ECO:0007669"/>
    <property type="project" value="UniProtKB-UniRule"/>
</dbReference>
<dbReference type="Pfam" id="PF13920">
    <property type="entry name" value="zf-C3HC4_3"/>
    <property type="match status" value="1"/>
</dbReference>
<dbReference type="InterPro" id="IPR033509">
    <property type="entry name" value="RNF146"/>
</dbReference>
<dbReference type="SMART" id="SM00184">
    <property type="entry name" value="RING"/>
    <property type="match status" value="1"/>
</dbReference>
<comment type="domain">
    <text evidence="11">The WWE domain mediates non-covalent poly(ADP-ribose)-binding.</text>
</comment>
<dbReference type="InterPro" id="IPR037197">
    <property type="entry name" value="WWE_dom_sf"/>
</dbReference>
<dbReference type="InterPro" id="IPR013083">
    <property type="entry name" value="Znf_RING/FYVE/PHD"/>
</dbReference>
<keyword evidence="5" id="KW-0879">Wnt signaling pathway</keyword>
<evidence type="ECO:0000256" key="6">
    <source>
        <dbReference type="ARBA" id="ARBA00022723"/>
    </source>
</evidence>
<dbReference type="EMBL" id="NIRI02000042">
    <property type="protein sequence ID" value="KAG5450546.1"/>
    <property type="molecule type" value="Genomic_DNA"/>
</dbReference>
<name>A0A8T1MNW7_CLOSI</name>
<evidence type="ECO:0000256" key="11">
    <source>
        <dbReference type="RuleBase" id="RU367115"/>
    </source>
</evidence>
<dbReference type="Proteomes" id="UP000286415">
    <property type="component" value="Unassembled WGS sequence"/>
</dbReference>
<evidence type="ECO:0000256" key="10">
    <source>
        <dbReference type="PROSITE-ProRule" id="PRU00175"/>
    </source>
</evidence>
<accession>A0A8T1MNW7</accession>
<sequence>MGPEDTDCSICLQRFVHPAQLPCGHVFCFLCIKGCAFHRRRCPICRQQFSIRFFDDPKLVLVDTARGESNSVAPDISPIDRSTIPCSEPAASTSSYPTTTNGLPPTIYGWFYEGYAGWWEYDERTSAELEDAFSKGHAKCEIVAAGHIYVVDFCTMSQGRKDHTGRKRRIKRDLITCEKKGIAGIKLTSIQSGKTSVTTTVTSTSTGTVTGVTASPKAGATRVTAQSSQPIALTDHTYARPTPSVHIHTHDTRYRAISCSSSPNPQLVPNVQITPSLSTVCPLLNVSGTSSRRQSRPSVRLPAVTLTSGPVDSSTTLLPTTLTDGSVVGVQPVVHASISPNHHRSTRSLSHH</sequence>
<dbReference type="SUPFAM" id="SSF117839">
    <property type="entry name" value="WWE domain"/>
    <property type="match status" value="1"/>
</dbReference>
<evidence type="ECO:0000256" key="4">
    <source>
        <dbReference type="ARBA" id="ARBA00022679"/>
    </source>
</evidence>
<evidence type="ECO:0000259" key="13">
    <source>
        <dbReference type="PROSITE" id="PS50918"/>
    </source>
</evidence>
<feature type="domain" description="RING-type" evidence="12">
    <location>
        <begin position="8"/>
        <end position="46"/>
    </location>
</feature>
<dbReference type="GO" id="GO:0005634">
    <property type="term" value="C:nucleus"/>
    <property type="evidence" value="ECO:0007669"/>
    <property type="project" value="TreeGrafter"/>
</dbReference>
<dbReference type="InterPro" id="IPR044110">
    <property type="entry name" value="RING-HC_RNF146"/>
</dbReference>
<dbReference type="Gene3D" id="3.30.40.10">
    <property type="entry name" value="Zinc/RING finger domain, C3HC4 (zinc finger)"/>
    <property type="match status" value="1"/>
</dbReference>
<dbReference type="PANTHER" id="PTHR13417">
    <property type="entry name" value="E3 UBIQUITIN-PROTEIN LIGASE RNF146"/>
    <property type="match status" value="1"/>
</dbReference>
<dbReference type="SUPFAM" id="SSF57850">
    <property type="entry name" value="RING/U-box"/>
    <property type="match status" value="1"/>
</dbReference>
<evidence type="ECO:0000256" key="8">
    <source>
        <dbReference type="ARBA" id="ARBA00022786"/>
    </source>
</evidence>
<dbReference type="GO" id="GO:0016055">
    <property type="term" value="P:Wnt signaling pathway"/>
    <property type="evidence" value="ECO:0007669"/>
    <property type="project" value="UniProtKB-KW"/>
</dbReference>
<dbReference type="EC" id="2.3.2.27" evidence="11"/>
<evidence type="ECO:0000256" key="5">
    <source>
        <dbReference type="ARBA" id="ARBA00022687"/>
    </source>
</evidence>
<evidence type="ECO:0000256" key="2">
    <source>
        <dbReference type="ARBA" id="ARBA00004514"/>
    </source>
</evidence>
<dbReference type="InterPro" id="IPR001841">
    <property type="entry name" value="Znf_RING"/>
</dbReference>
<keyword evidence="4 11" id="KW-0808">Transferase</keyword>
<evidence type="ECO:0000256" key="3">
    <source>
        <dbReference type="ARBA" id="ARBA00022490"/>
    </source>
</evidence>
<dbReference type="Gene3D" id="3.30.720.50">
    <property type="match status" value="1"/>
</dbReference>
<proteinExistence type="predicted"/>
<dbReference type="GO" id="GO:0006511">
    <property type="term" value="P:ubiquitin-dependent protein catabolic process"/>
    <property type="evidence" value="ECO:0007669"/>
    <property type="project" value="UniProtKB-UniRule"/>
</dbReference>
<dbReference type="GO" id="GO:0005829">
    <property type="term" value="C:cytosol"/>
    <property type="evidence" value="ECO:0007669"/>
    <property type="project" value="UniProtKB-SubCell"/>
</dbReference>
<dbReference type="InterPro" id="IPR018123">
    <property type="entry name" value="WWE-dom_subgr"/>
</dbReference>
<evidence type="ECO:0000259" key="12">
    <source>
        <dbReference type="PROSITE" id="PS50089"/>
    </source>
</evidence>
<dbReference type="InterPro" id="IPR017907">
    <property type="entry name" value="Znf_RING_CS"/>
</dbReference>
<protein>
    <recommendedName>
        <fullName evidence="11">E3 ubiquitin-protein ligase</fullName>
        <ecNumber evidence="11">2.3.2.27</ecNumber>
    </recommendedName>
</protein>
<dbReference type="PROSITE" id="PS00518">
    <property type="entry name" value="ZF_RING_1"/>
    <property type="match status" value="1"/>
</dbReference>
<evidence type="ECO:0000256" key="9">
    <source>
        <dbReference type="ARBA" id="ARBA00022833"/>
    </source>
</evidence>
<evidence type="ECO:0000313" key="15">
    <source>
        <dbReference type="Proteomes" id="UP000286415"/>
    </source>
</evidence>
<comment type="subcellular location">
    <subcellularLocation>
        <location evidence="2 11">Cytoplasm</location>
        <location evidence="2 11">Cytosol</location>
    </subcellularLocation>
</comment>
<comment type="caution">
    <text evidence="14">The sequence shown here is derived from an EMBL/GenBank/DDBJ whole genome shotgun (WGS) entry which is preliminary data.</text>
</comment>
<comment type="PTM">
    <text evidence="11">Ubiquitinated; autoubiquitinated.</text>
</comment>
<dbReference type="GO" id="GO:0051865">
    <property type="term" value="P:protein autoubiquitination"/>
    <property type="evidence" value="ECO:0007669"/>
    <property type="project" value="UniProtKB-UniRule"/>
</dbReference>
<dbReference type="GO" id="GO:0072572">
    <property type="term" value="F:poly-ADP-D-ribose binding"/>
    <property type="evidence" value="ECO:0007669"/>
    <property type="project" value="UniProtKB-UniRule"/>
</dbReference>
<comment type="pathway">
    <text evidence="11">Protein modification; protein ubiquitination.</text>
</comment>
<evidence type="ECO:0000256" key="7">
    <source>
        <dbReference type="ARBA" id="ARBA00022771"/>
    </source>
</evidence>
<dbReference type="AlphaFoldDB" id="A0A8T1MNW7"/>
<dbReference type="OrthoDB" id="10065815at2759"/>
<dbReference type="Pfam" id="PF02825">
    <property type="entry name" value="WWE"/>
    <property type="match status" value="1"/>
</dbReference>
<keyword evidence="9 11" id="KW-0862">Zinc</keyword>
<dbReference type="PROSITE" id="PS50089">
    <property type="entry name" value="ZF_RING_2"/>
    <property type="match status" value="1"/>
</dbReference>
<organism evidence="14 15">
    <name type="scientific">Clonorchis sinensis</name>
    <name type="common">Chinese liver fluke</name>
    <dbReference type="NCBI Taxonomy" id="79923"/>
    <lineage>
        <taxon>Eukaryota</taxon>
        <taxon>Metazoa</taxon>
        <taxon>Spiralia</taxon>
        <taxon>Lophotrochozoa</taxon>
        <taxon>Platyhelminthes</taxon>
        <taxon>Trematoda</taxon>
        <taxon>Digenea</taxon>
        <taxon>Opisthorchiida</taxon>
        <taxon>Opisthorchiata</taxon>
        <taxon>Opisthorchiidae</taxon>
        <taxon>Clonorchis</taxon>
    </lineage>
</organism>
<dbReference type="InterPro" id="IPR004170">
    <property type="entry name" value="WWE_dom"/>
</dbReference>
<evidence type="ECO:0000256" key="1">
    <source>
        <dbReference type="ARBA" id="ARBA00000900"/>
    </source>
</evidence>
<evidence type="ECO:0000313" key="14">
    <source>
        <dbReference type="EMBL" id="KAG5450546.1"/>
    </source>
</evidence>
<reference evidence="14 15" key="2">
    <citation type="journal article" date="2021" name="Genomics">
        <title>High-quality reference genome for Clonorchis sinensis.</title>
        <authorList>
            <person name="Young N.D."/>
            <person name="Stroehlein A.J."/>
            <person name="Kinkar L."/>
            <person name="Wang T."/>
            <person name="Sohn W.M."/>
            <person name="Chang B.C.H."/>
            <person name="Kaur P."/>
            <person name="Weisz D."/>
            <person name="Dudchenko O."/>
            <person name="Aiden E.L."/>
            <person name="Korhonen P.K."/>
            <person name="Gasser R.B."/>
        </authorList>
    </citation>
    <scope>NUCLEOTIDE SEQUENCE [LARGE SCALE GENOMIC DNA]</scope>
    <source>
        <strain evidence="14">Cs-k2</strain>
    </source>
</reference>
<comment type="function">
    <text evidence="11">E3 ubiquitin-protein ligase that specifically binds poly-ADP-ribosylated proteins and mediates their ubiquitination and subsequent degradation.</text>
</comment>
<keyword evidence="3 11" id="KW-0963">Cytoplasm</keyword>
<comment type="catalytic activity">
    <reaction evidence="1 11">
        <text>S-ubiquitinyl-[E2 ubiquitin-conjugating enzyme]-L-cysteine + [acceptor protein]-L-lysine = [E2 ubiquitin-conjugating enzyme]-L-cysteine + N(6)-ubiquitinyl-[acceptor protein]-L-lysine.</text>
        <dbReference type="EC" id="2.3.2.27"/>
    </reaction>
</comment>
<keyword evidence="15" id="KW-1185">Reference proteome</keyword>
<keyword evidence="7 10" id="KW-0863">Zinc-finger</keyword>
<reference evidence="14 15" key="1">
    <citation type="journal article" date="2018" name="Biotechnol. Adv.">
        <title>Improved genomic resources and new bioinformatic workflow for the carcinogenic parasite Clonorchis sinensis: Biotechnological implications.</title>
        <authorList>
            <person name="Wang D."/>
            <person name="Korhonen P.K."/>
            <person name="Gasser R.B."/>
            <person name="Young N.D."/>
        </authorList>
    </citation>
    <scope>NUCLEOTIDE SEQUENCE [LARGE SCALE GENOMIC DNA]</scope>
    <source>
        <strain evidence="14">Cs-k2</strain>
    </source>
</reference>
<dbReference type="PROSITE" id="PS50918">
    <property type="entry name" value="WWE"/>
    <property type="match status" value="1"/>
</dbReference>